<keyword evidence="1" id="KW-0805">Transcription regulation</keyword>
<evidence type="ECO:0000256" key="3">
    <source>
        <dbReference type="ARBA" id="ARBA00023163"/>
    </source>
</evidence>
<gene>
    <name evidence="5" type="ORF">D3272_06505</name>
</gene>
<dbReference type="Gene3D" id="1.10.10.10">
    <property type="entry name" value="Winged helix-like DNA-binding domain superfamily/Winged helix DNA-binding domain"/>
    <property type="match status" value="1"/>
</dbReference>
<dbReference type="GO" id="GO:0003677">
    <property type="term" value="F:DNA binding"/>
    <property type="evidence" value="ECO:0007669"/>
    <property type="project" value="UniProtKB-KW"/>
</dbReference>
<dbReference type="InterPro" id="IPR001845">
    <property type="entry name" value="HTH_ArsR_DNA-bd_dom"/>
</dbReference>
<keyword evidence="3" id="KW-0804">Transcription</keyword>
<dbReference type="InterPro" id="IPR051081">
    <property type="entry name" value="HTH_MetalResp_TranReg"/>
</dbReference>
<dbReference type="CDD" id="cd00090">
    <property type="entry name" value="HTH_ARSR"/>
    <property type="match status" value="1"/>
</dbReference>
<dbReference type="InterPro" id="IPR036390">
    <property type="entry name" value="WH_DNA-bd_sf"/>
</dbReference>
<keyword evidence="6" id="KW-1185">Reference proteome</keyword>
<dbReference type="AlphaFoldDB" id="A0A4Q2RI00"/>
<dbReference type="Pfam" id="PF12840">
    <property type="entry name" value="HTH_20"/>
    <property type="match status" value="1"/>
</dbReference>
<dbReference type="PANTHER" id="PTHR33154:SF12">
    <property type="entry name" value="TRANSCRIPTIONAL REGULATORY PROTEIN"/>
    <property type="match status" value="1"/>
</dbReference>
<dbReference type="SMART" id="SM00418">
    <property type="entry name" value="HTH_ARSR"/>
    <property type="match status" value="1"/>
</dbReference>
<dbReference type="GO" id="GO:0003700">
    <property type="term" value="F:DNA-binding transcription factor activity"/>
    <property type="evidence" value="ECO:0007669"/>
    <property type="project" value="InterPro"/>
</dbReference>
<proteinExistence type="predicted"/>
<dbReference type="EMBL" id="QYBC01000004">
    <property type="protein sequence ID" value="RYB06394.1"/>
    <property type="molecule type" value="Genomic_DNA"/>
</dbReference>
<accession>A0A4Q2RI00</accession>
<keyword evidence="2" id="KW-0238">DNA-binding</keyword>
<evidence type="ECO:0000259" key="4">
    <source>
        <dbReference type="SMART" id="SM00418"/>
    </source>
</evidence>
<comment type="caution">
    <text evidence="5">The sequence shown here is derived from an EMBL/GenBank/DDBJ whole genome shotgun (WGS) entry which is preliminary data.</text>
</comment>
<organism evidence="5 6">
    <name type="scientific">Lichenibacterium ramalinae</name>
    <dbReference type="NCBI Taxonomy" id="2316527"/>
    <lineage>
        <taxon>Bacteria</taxon>
        <taxon>Pseudomonadati</taxon>
        <taxon>Pseudomonadota</taxon>
        <taxon>Alphaproteobacteria</taxon>
        <taxon>Hyphomicrobiales</taxon>
        <taxon>Lichenihabitantaceae</taxon>
        <taxon>Lichenibacterium</taxon>
    </lineage>
</organism>
<evidence type="ECO:0000256" key="2">
    <source>
        <dbReference type="ARBA" id="ARBA00023125"/>
    </source>
</evidence>
<dbReference type="OrthoDB" id="7192471at2"/>
<dbReference type="SUPFAM" id="SSF46785">
    <property type="entry name" value="Winged helix' DNA-binding domain"/>
    <property type="match status" value="1"/>
</dbReference>
<reference evidence="5 6" key="2">
    <citation type="submission" date="2019-02" db="EMBL/GenBank/DDBJ databases">
        <title>'Lichenibacterium ramalinii' gen. nov. sp. nov., 'Lichenibacterium minor' gen. nov. sp. nov.</title>
        <authorList>
            <person name="Pankratov T."/>
        </authorList>
    </citation>
    <scope>NUCLEOTIDE SEQUENCE [LARGE SCALE GENOMIC DNA]</scope>
    <source>
        <strain evidence="5 6">RmlP001</strain>
    </source>
</reference>
<sequence>MTREQKPPGPLRLERILHALGDPVRLGIVRQLAREGDSSCAALDGGRPKSTMSHHFKVLREAGLVQTRNQGVTHMNALCRAAVDAECPGLLDAVIGGRASDGG</sequence>
<reference evidence="5 6" key="1">
    <citation type="submission" date="2018-09" db="EMBL/GenBank/DDBJ databases">
        <authorList>
            <person name="Grouzdev D.S."/>
            <person name="Krutkina M.S."/>
        </authorList>
    </citation>
    <scope>NUCLEOTIDE SEQUENCE [LARGE SCALE GENOMIC DNA]</scope>
    <source>
        <strain evidence="5 6">RmlP001</strain>
    </source>
</reference>
<evidence type="ECO:0000256" key="1">
    <source>
        <dbReference type="ARBA" id="ARBA00023015"/>
    </source>
</evidence>
<dbReference type="InterPro" id="IPR036388">
    <property type="entry name" value="WH-like_DNA-bd_sf"/>
</dbReference>
<feature type="domain" description="HTH arsR-type" evidence="4">
    <location>
        <begin position="15"/>
        <end position="92"/>
    </location>
</feature>
<evidence type="ECO:0000313" key="5">
    <source>
        <dbReference type="EMBL" id="RYB06394.1"/>
    </source>
</evidence>
<name>A0A4Q2RI00_9HYPH</name>
<dbReference type="InterPro" id="IPR011991">
    <property type="entry name" value="ArsR-like_HTH"/>
</dbReference>
<dbReference type="PANTHER" id="PTHR33154">
    <property type="entry name" value="TRANSCRIPTIONAL REGULATOR, ARSR FAMILY"/>
    <property type="match status" value="1"/>
</dbReference>
<evidence type="ECO:0000313" key="6">
    <source>
        <dbReference type="Proteomes" id="UP000289411"/>
    </source>
</evidence>
<dbReference type="Proteomes" id="UP000289411">
    <property type="component" value="Unassembled WGS sequence"/>
</dbReference>
<protein>
    <submittedName>
        <fullName evidence="5">ArsR family transcriptional regulator</fullName>
    </submittedName>
</protein>